<proteinExistence type="predicted"/>
<comment type="caution">
    <text evidence="2">The sequence shown here is derived from an EMBL/GenBank/DDBJ whole genome shotgun (WGS) entry which is preliminary data.</text>
</comment>
<name>A0AAV5WQC6_9BILA</name>
<feature type="non-terminal residue" evidence="2">
    <location>
        <position position="1"/>
    </location>
</feature>
<dbReference type="Proteomes" id="UP001432322">
    <property type="component" value="Unassembled WGS sequence"/>
</dbReference>
<dbReference type="EMBL" id="BTSY01000006">
    <property type="protein sequence ID" value="GMT34196.1"/>
    <property type="molecule type" value="Genomic_DNA"/>
</dbReference>
<keyword evidence="1" id="KW-1133">Transmembrane helix</keyword>
<protein>
    <submittedName>
        <fullName evidence="2">Uncharacterized protein</fullName>
    </submittedName>
</protein>
<feature type="transmembrane region" description="Helical" evidence="1">
    <location>
        <begin position="6"/>
        <end position="23"/>
    </location>
</feature>
<sequence length="151" mass="16864">GVSFGIIFLVVIGIVVFCVVKRRKAKRAVAEKKEEKYEYKMANGLTVLVRNGQEKAVIKGEDFKDMGPLVRNNTKFDVNKEYGLEQPATDKQVEEYFFDKDMNQAYQIGEGVEIVGGENSNSGKNDKLDGFIDDADVEAVTNTNKINDSTK</sequence>
<keyword evidence="1" id="KW-0812">Transmembrane</keyword>
<keyword evidence="3" id="KW-1185">Reference proteome</keyword>
<accession>A0AAV5WQC6</accession>
<gene>
    <name evidence="2" type="ORF">PFISCL1PPCAC_25493</name>
</gene>
<feature type="non-terminal residue" evidence="2">
    <location>
        <position position="151"/>
    </location>
</feature>
<organism evidence="2 3">
    <name type="scientific">Pristionchus fissidentatus</name>
    <dbReference type="NCBI Taxonomy" id="1538716"/>
    <lineage>
        <taxon>Eukaryota</taxon>
        <taxon>Metazoa</taxon>
        <taxon>Ecdysozoa</taxon>
        <taxon>Nematoda</taxon>
        <taxon>Chromadorea</taxon>
        <taxon>Rhabditida</taxon>
        <taxon>Rhabditina</taxon>
        <taxon>Diplogasteromorpha</taxon>
        <taxon>Diplogasteroidea</taxon>
        <taxon>Neodiplogasteridae</taxon>
        <taxon>Pristionchus</taxon>
    </lineage>
</organism>
<evidence type="ECO:0000313" key="3">
    <source>
        <dbReference type="Proteomes" id="UP001432322"/>
    </source>
</evidence>
<keyword evidence="1" id="KW-0472">Membrane</keyword>
<evidence type="ECO:0000313" key="2">
    <source>
        <dbReference type="EMBL" id="GMT34196.1"/>
    </source>
</evidence>
<dbReference type="AlphaFoldDB" id="A0AAV5WQC6"/>
<reference evidence="2" key="1">
    <citation type="submission" date="2023-10" db="EMBL/GenBank/DDBJ databases">
        <title>Genome assembly of Pristionchus species.</title>
        <authorList>
            <person name="Yoshida K."/>
            <person name="Sommer R.J."/>
        </authorList>
    </citation>
    <scope>NUCLEOTIDE SEQUENCE</scope>
    <source>
        <strain evidence="2">RS5133</strain>
    </source>
</reference>
<evidence type="ECO:0000256" key="1">
    <source>
        <dbReference type="SAM" id="Phobius"/>
    </source>
</evidence>